<comment type="caution">
    <text evidence="1">The sequence shown here is derived from an EMBL/GenBank/DDBJ whole genome shotgun (WGS) entry which is preliminary data.</text>
</comment>
<evidence type="ECO:0000313" key="1">
    <source>
        <dbReference type="EMBL" id="MBD8016875.1"/>
    </source>
</evidence>
<dbReference type="RefSeq" id="WP_251832093.1">
    <property type="nucleotide sequence ID" value="NZ_JACSPS010000001.1"/>
</dbReference>
<accession>A0ABR8WIQ8</accession>
<evidence type="ECO:0000313" key="2">
    <source>
        <dbReference type="Proteomes" id="UP000626242"/>
    </source>
</evidence>
<dbReference type="EMBL" id="JACSPS010000001">
    <property type="protein sequence ID" value="MBD8016875.1"/>
    <property type="molecule type" value="Genomic_DNA"/>
</dbReference>
<organism evidence="1 2">
    <name type="scientific">Kaistella pullorum</name>
    <dbReference type="NCBI Taxonomy" id="2763074"/>
    <lineage>
        <taxon>Bacteria</taxon>
        <taxon>Pseudomonadati</taxon>
        <taxon>Bacteroidota</taxon>
        <taxon>Flavobacteriia</taxon>
        <taxon>Flavobacteriales</taxon>
        <taxon>Weeksellaceae</taxon>
        <taxon>Chryseobacterium group</taxon>
        <taxon>Kaistella</taxon>
    </lineage>
</organism>
<proteinExistence type="predicted"/>
<name>A0ABR8WIQ8_9FLAO</name>
<evidence type="ECO:0008006" key="3">
    <source>
        <dbReference type="Google" id="ProtNLM"/>
    </source>
</evidence>
<protein>
    <recommendedName>
        <fullName evidence="3">DUF2892 domain-containing protein</fullName>
    </recommendedName>
</protein>
<gene>
    <name evidence="1" type="ORF">H9628_00145</name>
</gene>
<reference evidence="1 2" key="1">
    <citation type="submission" date="2020-08" db="EMBL/GenBank/DDBJ databases">
        <title>A Genomic Blueprint of the Chicken Gut Microbiome.</title>
        <authorList>
            <person name="Gilroy R."/>
            <person name="Ravi A."/>
            <person name="Getino M."/>
            <person name="Pursley I."/>
            <person name="Horton D.L."/>
            <person name="Alikhan N.-F."/>
            <person name="Baker D."/>
            <person name="Gharbi K."/>
            <person name="Hall N."/>
            <person name="Watson M."/>
            <person name="Adriaenssens E.M."/>
            <person name="Foster-Nyarko E."/>
            <person name="Jarju S."/>
            <person name="Secka A."/>
            <person name="Antonio M."/>
            <person name="Oren A."/>
            <person name="Chaudhuri R."/>
            <person name="La Ragione R.M."/>
            <person name="Hildebrand F."/>
            <person name="Pallen M.J."/>
        </authorList>
    </citation>
    <scope>NUCLEOTIDE SEQUENCE [LARGE SCALE GENOMIC DNA]</scope>
    <source>
        <strain evidence="1 2">Sa1CVA4</strain>
    </source>
</reference>
<dbReference type="Proteomes" id="UP000626242">
    <property type="component" value="Unassembled WGS sequence"/>
</dbReference>
<keyword evidence="2" id="KW-1185">Reference proteome</keyword>
<sequence>MNLLKNWHLMRILRFSLGVLMVGESVRSQQWFLLGFGVFFTYMALANKGCGLACETKPSVTGNEKEIEYEEVR</sequence>